<dbReference type="PROSITE" id="PS50405">
    <property type="entry name" value="GST_CTER"/>
    <property type="match status" value="1"/>
</dbReference>
<dbReference type="CDD" id="cd03056">
    <property type="entry name" value="GST_N_4"/>
    <property type="match status" value="1"/>
</dbReference>
<organism evidence="4 5">
    <name type="scientific">Albidovulum inexpectatum</name>
    <dbReference type="NCBI Taxonomy" id="196587"/>
    <lineage>
        <taxon>Bacteria</taxon>
        <taxon>Pseudomonadati</taxon>
        <taxon>Pseudomonadota</taxon>
        <taxon>Alphaproteobacteria</taxon>
        <taxon>Rhodobacterales</taxon>
        <taxon>Paracoccaceae</taxon>
        <taxon>Albidovulum</taxon>
    </lineage>
</organism>
<comment type="caution">
    <text evidence="4">The sequence shown here is derived from an EMBL/GenBank/DDBJ whole genome shotgun (WGS) entry which is preliminary data.</text>
</comment>
<keyword evidence="4" id="KW-0808">Transferase</keyword>
<dbReference type="InterPro" id="IPR004046">
    <property type="entry name" value="GST_C"/>
</dbReference>
<evidence type="ECO:0000313" key="5">
    <source>
        <dbReference type="Proteomes" id="UP000239736"/>
    </source>
</evidence>
<dbReference type="InterPro" id="IPR040079">
    <property type="entry name" value="Glutathione_S-Trfase"/>
</dbReference>
<dbReference type="InterPro" id="IPR036249">
    <property type="entry name" value="Thioredoxin-like_sf"/>
</dbReference>
<dbReference type="PROSITE" id="PS50404">
    <property type="entry name" value="GST_NTER"/>
    <property type="match status" value="1"/>
</dbReference>
<dbReference type="Gene3D" id="1.20.1050.10">
    <property type="match status" value="1"/>
</dbReference>
<proteinExistence type="inferred from homology"/>
<evidence type="ECO:0000256" key="1">
    <source>
        <dbReference type="RuleBase" id="RU003494"/>
    </source>
</evidence>
<keyword evidence="5" id="KW-1185">Reference proteome</keyword>
<dbReference type="AlphaFoldDB" id="A0A2S5JFX2"/>
<dbReference type="SFLD" id="SFLDS00019">
    <property type="entry name" value="Glutathione_Transferase_(cytos"/>
    <property type="match status" value="1"/>
</dbReference>
<dbReference type="OrthoDB" id="9810080at2"/>
<comment type="similarity">
    <text evidence="1">Belongs to the GST superfamily.</text>
</comment>
<name>A0A2S5JFX2_9RHOB</name>
<dbReference type="Pfam" id="PF00043">
    <property type="entry name" value="GST_C"/>
    <property type="match status" value="1"/>
</dbReference>
<dbReference type="PANTHER" id="PTHR44051:SF2">
    <property type="entry name" value="HYPOTHETICAL GLUTATHIONE S-TRANSFERASE LIKE PROTEIN"/>
    <property type="match status" value="1"/>
</dbReference>
<feature type="domain" description="GST C-terminal" evidence="3">
    <location>
        <begin position="84"/>
        <end position="212"/>
    </location>
</feature>
<sequence length="212" mass="24269">MTARLHCFGESGNAYKAALTLELSGYDWQPVFVDFFNGATRTPEFRKLNVMGEVPVFEEDGRVLTQSGAIMYHVVERTGKFGGRPEDREEVLRWVLWDNHKLSSQAGMTRFLMNFLPPEKRPAEVIAFMQGRLRNAYAALDQHLKGRDWIVGDGPTIADFSCCGYLFYPEPFGFDRTDWPNIDRWLDNVSSLPGWKHPYDLMPGNPSDRAQN</sequence>
<dbReference type="InterPro" id="IPR004045">
    <property type="entry name" value="Glutathione_S-Trfase_N"/>
</dbReference>
<evidence type="ECO:0000259" key="3">
    <source>
        <dbReference type="PROSITE" id="PS50405"/>
    </source>
</evidence>
<dbReference type="Proteomes" id="UP000239736">
    <property type="component" value="Unassembled WGS sequence"/>
</dbReference>
<dbReference type="InterPro" id="IPR036282">
    <property type="entry name" value="Glutathione-S-Trfase_C_sf"/>
</dbReference>
<dbReference type="RefSeq" id="WP_104071557.1">
    <property type="nucleotide sequence ID" value="NZ_PRDS01000006.1"/>
</dbReference>
<dbReference type="SUPFAM" id="SSF47616">
    <property type="entry name" value="GST C-terminal domain-like"/>
    <property type="match status" value="1"/>
</dbReference>
<dbReference type="SFLD" id="SFLDG00358">
    <property type="entry name" value="Main_(cytGST)"/>
    <property type="match status" value="1"/>
</dbReference>
<protein>
    <submittedName>
        <fullName evidence="4">Glutathione S-transferase</fullName>
    </submittedName>
</protein>
<dbReference type="SUPFAM" id="SSF52833">
    <property type="entry name" value="Thioredoxin-like"/>
    <property type="match status" value="1"/>
</dbReference>
<reference evidence="4 5" key="1">
    <citation type="submission" date="2018-01" db="EMBL/GenBank/DDBJ databases">
        <title>Genomic Encyclopedia of Archaeal and Bacterial Type Strains, Phase II (KMG-II): from individual species to whole genera.</title>
        <authorList>
            <person name="Goeker M."/>
        </authorList>
    </citation>
    <scope>NUCLEOTIDE SEQUENCE [LARGE SCALE GENOMIC DNA]</scope>
    <source>
        <strain evidence="4 5">DSM 12048</strain>
    </source>
</reference>
<dbReference type="InterPro" id="IPR010987">
    <property type="entry name" value="Glutathione-S-Trfase_C-like"/>
</dbReference>
<accession>A0A2S5JFX2</accession>
<dbReference type="PANTHER" id="PTHR44051">
    <property type="entry name" value="GLUTATHIONE S-TRANSFERASE-RELATED"/>
    <property type="match status" value="1"/>
</dbReference>
<evidence type="ECO:0000313" key="4">
    <source>
        <dbReference type="EMBL" id="PPB80291.1"/>
    </source>
</evidence>
<dbReference type="Gene3D" id="3.40.30.10">
    <property type="entry name" value="Glutaredoxin"/>
    <property type="match status" value="1"/>
</dbReference>
<dbReference type="GO" id="GO:0016740">
    <property type="term" value="F:transferase activity"/>
    <property type="evidence" value="ECO:0007669"/>
    <property type="project" value="UniProtKB-KW"/>
</dbReference>
<dbReference type="EMBL" id="PRDS01000006">
    <property type="protein sequence ID" value="PPB80291.1"/>
    <property type="molecule type" value="Genomic_DNA"/>
</dbReference>
<feature type="domain" description="GST N-terminal" evidence="2">
    <location>
        <begin position="1"/>
        <end position="82"/>
    </location>
</feature>
<dbReference type="SFLD" id="SFLDG01150">
    <property type="entry name" value="Main.1:_Beta-like"/>
    <property type="match status" value="1"/>
</dbReference>
<evidence type="ECO:0000259" key="2">
    <source>
        <dbReference type="PROSITE" id="PS50404"/>
    </source>
</evidence>
<dbReference type="Pfam" id="PF02798">
    <property type="entry name" value="GST_N"/>
    <property type="match status" value="1"/>
</dbReference>
<gene>
    <name evidence="4" type="ORF">LV82_02166</name>
</gene>